<dbReference type="EMBL" id="JAARRM010000001">
    <property type="protein sequence ID" value="MBC1520346.1"/>
    <property type="molecule type" value="Genomic_DNA"/>
</dbReference>
<feature type="signal peptide" evidence="1">
    <location>
        <begin position="1"/>
        <end position="24"/>
    </location>
</feature>
<reference evidence="2 3" key="1">
    <citation type="submission" date="2020-03" db="EMBL/GenBank/DDBJ databases">
        <title>Soil Listeria distribution.</title>
        <authorList>
            <person name="Liao J."/>
            <person name="Wiedmann M."/>
        </authorList>
    </citation>
    <scope>NUCLEOTIDE SEQUENCE [LARGE SCALE GENOMIC DNA]</scope>
    <source>
        <strain evidence="2 3">FSL L7-1507</strain>
    </source>
</reference>
<gene>
    <name evidence="2" type="ORF">HB912_01645</name>
</gene>
<proteinExistence type="predicted"/>
<evidence type="ECO:0000256" key="1">
    <source>
        <dbReference type="SAM" id="SignalP"/>
    </source>
</evidence>
<accession>A0A841ZJK7</accession>
<sequence length="81" mass="9275">MRRKTKQMLFFSAIVFIVSSIVGAKKCKSKADPFRSVEDIKRRYLMTEMDKEAELAADNMFSEGAMTVVNYENEEQALDGK</sequence>
<dbReference type="Proteomes" id="UP000559885">
    <property type="component" value="Unassembled WGS sequence"/>
</dbReference>
<keyword evidence="1" id="KW-0732">Signal</keyword>
<evidence type="ECO:0000313" key="2">
    <source>
        <dbReference type="EMBL" id="MBC1520346.1"/>
    </source>
</evidence>
<feature type="chain" id="PRO_5032945943" evidence="1">
    <location>
        <begin position="25"/>
        <end position="81"/>
    </location>
</feature>
<protein>
    <submittedName>
        <fullName evidence="2">Uncharacterized protein</fullName>
    </submittedName>
</protein>
<dbReference type="AlphaFoldDB" id="A0A841ZJK7"/>
<comment type="caution">
    <text evidence="2">The sequence shown here is derived from an EMBL/GenBank/DDBJ whole genome shotgun (WGS) entry which is preliminary data.</text>
</comment>
<dbReference type="RefSeq" id="WP_185371925.1">
    <property type="nucleotide sequence ID" value="NZ_JAARRM010000001.1"/>
</dbReference>
<name>A0A841ZJK7_9LIST</name>
<evidence type="ECO:0000313" key="3">
    <source>
        <dbReference type="Proteomes" id="UP000559885"/>
    </source>
</evidence>
<organism evidence="2 3">
    <name type="scientific">Listeria aquatica</name>
    <dbReference type="NCBI Taxonomy" id="1494960"/>
    <lineage>
        <taxon>Bacteria</taxon>
        <taxon>Bacillati</taxon>
        <taxon>Bacillota</taxon>
        <taxon>Bacilli</taxon>
        <taxon>Bacillales</taxon>
        <taxon>Listeriaceae</taxon>
        <taxon>Listeria</taxon>
    </lineage>
</organism>